<feature type="domain" description="AB hydrolase-1" evidence="1">
    <location>
        <begin position="30"/>
        <end position="273"/>
    </location>
</feature>
<sequence length="297" mass="32707">MTAPRSRYASCAGYEIHYTEWGDPQAPVVIAWHGLARTGRDMDDLAAHLSGRYRVICPDTLGRGLSQWASRPDTEYTLAFYARLAAELFDRLQIERAHWIGTSMGGAIGTVCAAGLQESALAGRIRSLLLNDNAPRLADAALQRIRAYAGQPPVFATMAGLEAFFRQVYAPYGWLSDDQWRRLTETSARRLPDGRLTPHYDPAMARQFTAHENDYLIWQHYDALQLPVLLLRGESSDLVLPETVAEMRTRGPGARGLLEVVEVAGCGHAPALNVPEHHALVDGFLARVDSKTIAASA</sequence>
<dbReference type="GO" id="GO:0016020">
    <property type="term" value="C:membrane"/>
    <property type="evidence" value="ECO:0007669"/>
    <property type="project" value="TreeGrafter"/>
</dbReference>
<dbReference type="Proteomes" id="UP000241829">
    <property type="component" value="Chromosome"/>
</dbReference>
<dbReference type="InterPro" id="IPR029058">
    <property type="entry name" value="AB_hydrolase_fold"/>
</dbReference>
<reference evidence="3" key="1">
    <citation type="submission" date="2018-03" db="EMBL/GenBank/DDBJ databases">
        <title>Genome sequencing of Melaminivora sp. strain SC2-7.</title>
        <authorList>
            <person name="Kim S.-J."/>
            <person name="Heo J."/>
            <person name="Ahn J.-H."/>
            <person name="Kwon S.-W."/>
        </authorList>
    </citation>
    <scope>NUCLEOTIDE SEQUENCE [LARGE SCALE GENOMIC DNA]</scope>
    <source>
        <strain evidence="3">SC2-7</strain>
    </source>
</reference>
<keyword evidence="2" id="KW-0378">Hydrolase</keyword>
<name>A0A2P1NNW9_9BURK</name>
<proteinExistence type="predicted"/>
<dbReference type="GO" id="GO:0047372">
    <property type="term" value="F:monoacylglycerol lipase activity"/>
    <property type="evidence" value="ECO:0007669"/>
    <property type="project" value="TreeGrafter"/>
</dbReference>
<evidence type="ECO:0000259" key="1">
    <source>
        <dbReference type="Pfam" id="PF12697"/>
    </source>
</evidence>
<dbReference type="Gene3D" id="3.40.50.1820">
    <property type="entry name" value="alpha/beta hydrolase"/>
    <property type="match status" value="1"/>
</dbReference>
<dbReference type="KEGG" id="melm:C7H73_14395"/>
<dbReference type="RefSeq" id="WP_106847290.1">
    <property type="nucleotide sequence ID" value="NZ_CP027792.1"/>
</dbReference>
<evidence type="ECO:0000313" key="3">
    <source>
        <dbReference type="Proteomes" id="UP000241829"/>
    </source>
</evidence>
<evidence type="ECO:0000313" key="2">
    <source>
        <dbReference type="EMBL" id="AVP58742.1"/>
    </source>
</evidence>
<protein>
    <submittedName>
        <fullName evidence="2">Alpha/beta hydrolase</fullName>
    </submittedName>
</protein>
<dbReference type="SUPFAM" id="SSF53474">
    <property type="entry name" value="alpha/beta-Hydrolases"/>
    <property type="match status" value="1"/>
</dbReference>
<dbReference type="InterPro" id="IPR000073">
    <property type="entry name" value="AB_hydrolase_1"/>
</dbReference>
<dbReference type="PANTHER" id="PTHR43798">
    <property type="entry name" value="MONOACYLGLYCEROL LIPASE"/>
    <property type="match status" value="1"/>
</dbReference>
<dbReference type="InterPro" id="IPR050266">
    <property type="entry name" value="AB_hydrolase_sf"/>
</dbReference>
<accession>A0A2P1NNW9</accession>
<dbReference type="Pfam" id="PF12697">
    <property type="entry name" value="Abhydrolase_6"/>
    <property type="match status" value="1"/>
</dbReference>
<dbReference type="OrthoDB" id="8543939at2"/>
<gene>
    <name evidence="2" type="ORF">C7H73_14395</name>
</gene>
<keyword evidence="3" id="KW-1185">Reference proteome</keyword>
<organism evidence="2 3">
    <name type="scientific">Pulveribacter suum</name>
    <dbReference type="NCBI Taxonomy" id="2116657"/>
    <lineage>
        <taxon>Bacteria</taxon>
        <taxon>Pseudomonadati</taxon>
        <taxon>Pseudomonadota</taxon>
        <taxon>Betaproteobacteria</taxon>
        <taxon>Burkholderiales</taxon>
        <taxon>Comamonadaceae</taxon>
        <taxon>Pulveribacter</taxon>
    </lineage>
</organism>
<dbReference type="PANTHER" id="PTHR43798:SF5">
    <property type="entry name" value="MONOACYLGLYCEROL LIPASE ABHD6"/>
    <property type="match status" value="1"/>
</dbReference>
<dbReference type="EMBL" id="CP027792">
    <property type="protein sequence ID" value="AVP58742.1"/>
    <property type="molecule type" value="Genomic_DNA"/>
</dbReference>
<dbReference type="AlphaFoldDB" id="A0A2P1NNW9"/>
<dbReference type="GO" id="GO:0046464">
    <property type="term" value="P:acylglycerol catabolic process"/>
    <property type="evidence" value="ECO:0007669"/>
    <property type="project" value="TreeGrafter"/>
</dbReference>